<dbReference type="RefSeq" id="WP_240826790.1">
    <property type="nucleotide sequence ID" value="NZ_JAKWBL010000001.1"/>
</dbReference>
<organism evidence="1 2">
    <name type="scientific">Niabella ginsengisoli</name>
    <dbReference type="NCBI Taxonomy" id="522298"/>
    <lineage>
        <taxon>Bacteria</taxon>
        <taxon>Pseudomonadati</taxon>
        <taxon>Bacteroidota</taxon>
        <taxon>Chitinophagia</taxon>
        <taxon>Chitinophagales</taxon>
        <taxon>Chitinophagaceae</taxon>
        <taxon>Niabella</taxon>
    </lineage>
</organism>
<gene>
    <name evidence="1" type="ORF">MKP09_05520</name>
</gene>
<name>A0ABS9SGE5_9BACT</name>
<comment type="caution">
    <text evidence="1">The sequence shown here is derived from an EMBL/GenBank/DDBJ whole genome shotgun (WGS) entry which is preliminary data.</text>
</comment>
<dbReference type="InterPro" id="IPR038312">
    <property type="entry name" value="DUF5063_sf"/>
</dbReference>
<protein>
    <submittedName>
        <fullName evidence="1">DUF5063 domain-containing protein</fullName>
    </submittedName>
</protein>
<accession>A0ABS9SGE5</accession>
<dbReference type="Proteomes" id="UP001202248">
    <property type="component" value="Unassembled WGS sequence"/>
</dbReference>
<keyword evidence="2" id="KW-1185">Reference proteome</keyword>
<evidence type="ECO:0000313" key="2">
    <source>
        <dbReference type="Proteomes" id="UP001202248"/>
    </source>
</evidence>
<sequence>MTIHETIQANSFVAFINSARDFCNFIETDKTENHISFLQQTQHHLHTLYFGGQNLQFVDLSFNLDFPDIMTKVQVEIVLNRLANKLTNRFYCHVFDPTKEGNIETVCGDLLDDLGDIYIDLKNALLLFDKGTPAEIECAVWSFKFDFDSHWGNHCINATYALHYFIKGSI</sequence>
<proteinExistence type="predicted"/>
<dbReference type="EMBL" id="JAKWBL010000001">
    <property type="protein sequence ID" value="MCH5597400.1"/>
    <property type="molecule type" value="Genomic_DNA"/>
</dbReference>
<dbReference type="InterPro" id="IPR032025">
    <property type="entry name" value="DUF5063"/>
</dbReference>
<reference evidence="1 2" key="1">
    <citation type="submission" date="2022-02" db="EMBL/GenBank/DDBJ databases">
        <authorList>
            <person name="Min J."/>
        </authorList>
    </citation>
    <scope>NUCLEOTIDE SEQUENCE [LARGE SCALE GENOMIC DNA]</scope>
    <source>
        <strain evidence="1 2">GR10-1</strain>
    </source>
</reference>
<dbReference type="Gene3D" id="1.20.120.1550">
    <property type="entry name" value="Protein of unknown function DUF5063"/>
    <property type="match status" value="1"/>
</dbReference>
<dbReference type="Pfam" id="PF16702">
    <property type="entry name" value="DUF5063"/>
    <property type="match status" value="1"/>
</dbReference>
<evidence type="ECO:0000313" key="1">
    <source>
        <dbReference type="EMBL" id="MCH5597400.1"/>
    </source>
</evidence>